<evidence type="ECO:0000313" key="4">
    <source>
        <dbReference type="Proteomes" id="UP000308197"/>
    </source>
</evidence>
<dbReference type="Proteomes" id="UP000308197">
    <property type="component" value="Unassembled WGS sequence"/>
</dbReference>
<dbReference type="AlphaFoldDB" id="A0A5C3PLQ9"/>
<keyword evidence="4" id="KW-1185">Reference proteome</keyword>
<protein>
    <submittedName>
        <fullName evidence="3">Uncharacterized protein</fullName>
    </submittedName>
</protein>
<dbReference type="EMBL" id="ML211038">
    <property type="protein sequence ID" value="TFK90734.1"/>
    <property type="molecule type" value="Genomic_DNA"/>
</dbReference>
<keyword evidence="1" id="KW-1133">Transmembrane helix</keyword>
<feature type="transmembrane region" description="Helical" evidence="1">
    <location>
        <begin position="32"/>
        <end position="50"/>
    </location>
</feature>
<name>A0A5C3PLQ9_9APHY</name>
<proteinExistence type="predicted"/>
<feature type="transmembrane region" description="Helical" evidence="1">
    <location>
        <begin position="104"/>
        <end position="125"/>
    </location>
</feature>
<evidence type="ECO:0000256" key="1">
    <source>
        <dbReference type="SAM" id="Phobius"/>
    </source>
</evidence>
<keyword evidence="2" id="KW-0732">Signal</keyword>
<feature type="chain" id="PRO_5023118304" evidence="2">
    <location>
        <begin position="23"/>
        <end position="232"/>
    </location>
</feature>
<keyword evidence="1" id="KW-0472">Membrane</keyword>
<sequence length="232" mass="24283">MRSFTTLVSVVLLAAQASLTMAAAGVRRNTGIEAFAIIILIPGIAGGTRVQRNNGTPQCHIDGIRPADGGNHGHYNDPFNFGLGGGDHDYHCHSLSGVHRHGHFLDVAIWFFCTYRILVALWIFFAHDVDRLCFQDRFYVPERIQHTSPASTVTASSLTTVTSAVSQGSSTLTVPVSSITTSSFAPSAPSAPAPSSSNPVNPPNGAAIGVALDTRLSLGAAVAIGAAVMFGL</sequence>
<accession>A0A5C3PLQ9</accession>
<organism evidence="3 4">
    <name type="scientific">Polyporus arcularius HHB13444</name>
    <dbReference type="NCBI Taxonomy" id="1314778"/>
    <lineage>
        <taxon>Eukaryota</taxon>
        <taxon>Fungi</taxon>
        <taxon>Dikarya</taxon>
        <taxon>Basidiomycota</taxon>
        <taxon>Agaricomycotina</taxon>
        <taxon>Agaricomycetes</taxon>
        <taxon>Polyporales</taxon>
        <taxon>Polyporaceae</taxon>
        <taxon>Polyporus</taxon>
    </lineage>
</organism>
<feature type="signal peptide" evidence="2">
    <location>
        <begin position="1"/>
        <end position="22"/>
    </location>
</feature>
<keyword evidence="1" id="KW-0812">Transmembrane</keyword>
<evidence type="ECO:0000313" key="3">
    <source>
        <dbReference type="EMBL" id="TFK90734.1"/>
    </source>
</evidence>
<evidence type="ECO:0000256" key="2">
    <source>
        <dbReference type="SAM" id="SignalP"/>
    </source>
</evidence>
<reference evidence="3 4" key="1">
    <citation type="journal article" date="2019" name="Nat. Ecol. Evol.">
        <title>Megaphylogeny resolves global patterns of mushroom evolution.</title>
        <authorList>
            <person name="Varga T."/>
            <person name="Krizsan K."/>
            <person name="Foldi C."/>
            <person name="Dima B."/>
            <person name="Sanchez-Garcia M."/>
            <person name="Sanchez-Ramirez S."/>
            <person name="Szollosi G.J."/>
            <person name="Szarkandi J.G."/>
            <person name="Papp V."/>
            <person name="Albert L."/>
            <person name="Andreopoulos W."/>
            <person name="Angelini C."/>
            <person name="Antonin V."/>
            <person name="Barry K.W."/>
            <person name="Bougher N.L."/>
            <person name="Buchanan P."/>
            <person name="Buyck B."/>
            <person name="Bense V."/>
            <person name="Catcheside P."/>
            <person name="Chovatia M."/>
            <person name="Cooper J."/>
            <person name="Damon W."/>
            <person name="Desjardin D."/>
            <person name="Finy P."/>
            <person name="Geml J."/>
            <person name="Haridas S."/>
            <person name="Hughes K."/>
            <person name="Justo A."/>
            <person name="Karasinski D."/>
            <person name="Kautmanova I."/>
            <person name="Kiss B."/>
            <person name="Kocsube S."/>
            <person name="Kotiranta H."/>
            <person name="LaButti K.M."/>
            <person name="Lechner B.E."/>
            <person name="Liimatainen K."/>
            <person name="Lipzen A."/>
            <person name="Lukacs Z."/>
            <person name="Mihaltcheva S."/>
            <person name="Morgado L.N."/>
            <person name="Niskanen T."/>
            <person name="Noordeloos M.E."/>
            <person name="Ohm R.A."/>
            <person name="Ortiz-Santana B."/>
            <person name="Ovrebo C."/>
            <person name="Racz N."/>
            <person name="Riley R."/>
            <person name="Savchenko A."/>
            <person name="Shiryaev A."/>
            <person name="Soop K."/>
            <person name="Spirin V."/>
            <person name="Szebenyi C."/>
            <person name="Tomsovsky M."/>
            <person name="Tulloss R.E."/>
            <person name="Uehling J."/>
            <person name="Grigoriev I.V."/>
            <person name="Vagvolgyi C."/>
            <person name="Papp T."/>
            <person name="Martin F.M."/>
            <person name="Miettinen O."/>
            <person name="Hibbett D.S."/>
            <person name="Nagy L.G."/>
        </authorList>
    </citation>
    <scope>NUCLEOTIDE SEQUENCE [LARGE SCALE GENOMIC DNA]</scope>
    <source>
        <strain evidence="3 4">HHB13444</strain>
    </source>
</reference>
<dbReference type="InParanoid" id="A0A5C3PLQ9"/>
<gene>
    <name evidence="3" type="ORF">K466DRAFT_563379</name>
</gene>